<keyword evidence="1 5" id="KW-0378">Hydrolase</keyword>
<dbReference type="GO" id="GO:0016787">
    <property type="term" value="F:hydrolase activity"/>
    <property type="evidence" value="ECO:0007669"/>
    <property type="project" value="UniProtKB-KW"/>
</dbReference>
<comment type="caution">
    <text evidence="5">The sequence shown here is derived from an EMBL/GenBank/DDBJ whole genome shotgun (WGS) entry which is preliminary data.</text>
</comment>
<keyword evidence="2" id="KW-0442">Lipid degradation</keyword>
<evidence type="ECO:0000313" key="5">
    <source>
        <dbReference type="EMBL" id="MFE4108349.1"/>
    </source>
</evidence>
<evidence type="ECO:0000256" key="1">
    <source>
        <dbReference type="ARBA" id="ARBA00022801"/>
    </source>
</evidence>
<dbReference type="PANTHER" id="PTHR10272">
    <property type="entry name" value="PLATELET-ACTIVATING FACTOR ACETYLHYDROLASE"/>
    <property type="match status" value="1"/>
</dbReference>
<dbReference type="PANTHER" id="PTHR10272:SF13">
    <property type="entry name" value="POLY(ETHYLENE TEREPHTHALATE) HYDROLASE"/>
    <property type="match status" value="1"/>
</dbReference>
<keyword evidence="6" id="KW-1185">Reference proteome</keyword>
<dbReference type="Pfam" id="PF03403">
    <property type="entry name" value="PAF-AH_p_II"/>
    <property type="match status" value="1"/>
</dbReference>
<sequence>MLKPPFRPIAQLLGKVRDRWPRPVRYALGISCSQALLAVPAIAAEQIYLNYSVLERAIPIEDLETYAREGTLSDDLRAYARYFSAEQLEAFQSSLLVEADLGVVPISQFLYTPQGEALLTELGKVIRTGARQPGFSAIRAAVILAAADDEGLTLLNVLKKFPTPAIRVDLRRSAQLAREVFDEINQTDAAIALLQNQAQLAIQNDPAAGEASIFDWVSLGAEGPYAWERIPLNPAIADFPADLYLPQIRQAAPIVVLSHGLGGDRTTLAYLARHLASHGFAVAVVEHPGSSAEQITNLLAGRANQVIAPEELVQRPLEIQTLLDSLERQAAADPLLAARLNFQQVGILGQSLGAYTTLAIAGAAINRPQLESSCPPSFDSLNVSLLLQCLALQLPAQTPDLADERIKAAIAINPLGSAIFGKAGYRQIEIPLMLVSGSSDTVTPALAEQIRPFTWLMKPQRYLLLMQGGTHFSTLDDAVEGEGAIPVPETVIGPDPALAKRYMQAISLAFFKTYLAGESAYRPFLTPAYVSLLSRNALPLSLVESLTPEQLAQVEQ</sequence>
<evidence type="ECO:0000256" key="2">
    <source>
        <dbReference type="ARBA" id="ARBA00022963"/>
    </source>
</evidence>
<dbReference type="Proteomes" id="UP001600165">
    <property type="component" value="Unassembled WGS sequence"/>
</dbReference>
<name>A0ABW6IJG3_9CYAN</name>
<dbReference type="Gene3D" id="3.40.50.1820">
    <property type="entry name" value="alpha/beta hydrolase"/>
    <property type="match status" value="1"/>
</dbReference>
<accession>A0ABW6IJG3</accession>
<keyword evidence="3" id="KW-0443">Lipid metabolism</keyword>
<evidence type="ECO:0000313" key="6">
    <source>
        <dbReference type="Proteomes" id="UP001600165"/>
    </source>
</evidence>
<dbReference type="Pfam" id="PF07176">
    <property type="entry name" value="DUF1400"/>
    <property type="match status" value="1"/>
</dbReference>
<dbReference type="SUPFAM" id="SSF53474">
    <property type="entry name" value="alpha/beta-Hydrolases"/>
    <property type="match status" value="1"/>
</dbReference>
<protein>
    <submittedName>
        <fullName evidence="5">Alpha/beta hydrolase</fullName>
    </submittedName>
</protein>
<dbReference type="EMBL" id="JBHZOL010000105">
    <property type="protein sequence ID" value="MFE4108349.1"/>
    <property type="molecule type" value="Genomic_DNA"/>
</dbReference>
<evidence type="ECO:0000256" key="3">
    <source>
        <dbReference type="ARBA" id="ARBA00023098"/>
    </source>
</evidence>
<organism evidence="5 6">
    <name type="scientific">Almyronema epifaneia S1</name>
    <dbReference type="NCBI Taxonomy" id="2991925"/>
    <lineage>
        <taxon>Bacteria</taxon>
        <taxon>Bacillati</taxon>
        <taxon>Cyanobacteriota</taxon>
        <taxon>Cyanophyceae</taxon>
        <taxon>Nodosilineales</taxon>
        <taxon>Nodosilineaceae</taxon>
        <taxon>Almyronema</taxon>
        <taxon>Almyronema epifaneia</taxon>
    </lineage>
</organism>
<dbReference type="RefSeq" id="WP_377967975.1">
    <property type="nucleotide sequence ID" value="NZ_JBHZOL010000105.1"/>
</dbReference>
<proteinExistence type="predicted"/>
<evidence type="ECO:0000259" key="4">
    <source>
        <dbReference type="Pfam" id="PF07176"/>
    </source>
</evidence>
<feature type="domain" description="DUF1400" evidence="4">
    <location>
        <begin position="43"/>
        <end position="169"/>
    </location>
</feature>
<gene>
    <name evidence="5" type="ORF">ACFVKH_18860</name>
</gene>
<dbReference type="InterPro" id="IPR010802">
    <property type="entry name" value="DUF1400"/>
</dbReference>
<dbReference type="InterPro" id="IPR029058">
    <property type="entry name" value="AB_hydrolase_fold"/>
</dbReference>
<reference evidence="5 6" key="1">
    <citation type="submission" date="2024-10" db="EMBL/GenBank/DDBJ databases">
        <authorList>
            <person name="Ratan Roy A."/>
            <person name="Morales Sandoval P.H."/>
            <person name="De Los Santos Villalobos S."/>
            <person name="Chakraborty S."/>
            <person name="Mukherjee J."/>
        </authorList>
    </citation>
    <scope>NUCLEOTIDE SEQUENCE [LARGE SCALE GENOMIC DNA]</scope>
    <source>
        <strain evidence="5 6">S1</strain>
    </source>
</reference>